<dbReference type="PANTHER" id="PTHR48154:SF1">
    <property type="entry name" value="PROTEIN, PUTATIVE-RELATED"/>
    <property type="match status" value="1"/>
</dbReference>
<evidence type="ECO:0000259" key="1">
    <source>
        <dbReference type="Pfam" id="PF24924"/>
    </source>
</evidence>
<protein>
    <recommendedName>
        <fullName evidence="1">DUF7745 domain-containing protein</fullName>
    </recommendedName>
</protein>
<evidence type="ECO:0000313" key="3">
    <source>
        <dbReference type="Proteomes" id="UP000265520"/>
    </source>
</evidence>
<dbReference type="AlphaFoldDB" id="A0A392NAA1"/>
<organism evidence="2 3">
    <name type="scientific">Trifolium medium</name>
    <dbReference type="NCBI Taxonomy" id="97028"/>
    <lineage>
        <taxon>Eukaryota</taxon>
        <taxon>Viridiplantae</taxon>
        <taxon>Streptophyta</taxon>
        <taxon>Embryophyta</taxon>
        <taxon>Tracheophyta</taxon>
        <taxon>Spermatophyta</taxon>
        <taxon>Magnoliopsida</taxon>
        <taxon>eudicotyledons</taxon>
        <taxon>Gunneridae</taxon>
        <taxon>Pentapetalae</taxon>
        <taxon>rosids</taxon>
        <taxon>fabids</taxon>
        <taxon>Fabales</taxon>
        <taxon>Fabaceae</taxon>
        <taxon>Papilionoideae</taxon>
        <taxon>50 kb inversion clade</taxon>
        <taxon>NPAAA clade</taxon>
        <taxon>Hologalegina</taxon>
        <taxon>IRL clade</taxon>
        <taxon>Trifolieae</taxon>
        <taxon>Trifolium</taxon>
    </lineage>
</organism>
<proteinExistence type="predicted"/>
<evidence type="ECO:0000313" key="2">
    <source>
        <dbReference type="EMBL" id="MCH96777.1"/>
    </source>
</evidence>
<sequence length="120" mass="13937">FAAIDVFLAVRNEGQNPVPTVLGDTYYTLDYCHSKDTEEHRRIRTAWNQIIQKGSELGKRGTDAHDSYRQWVKKRVHEIKLPFHGTPSNEEVVEFQTAPLENTSKKEFFETSNKRAKVEE</sequence>
<dbReference type="EMBL" id="LXQA010033226">
    <property type="protein sequence ID" value="MCH96777.1"/>
    <property type="molecule type" value="Genomic_DNA"/>
</dbReference>
<dbReference type="InterPro" id="IPR056647">
    <property type="entry name" value="DUF7745"/>
</dbReference>
<reference evidence="2 3" key="1">
    <citation type="journal article" date="2018" name="Front. Plant Sci.">
        <title>Red Clover (Trifolium pratense) and Zigzag Clover (T. medium) - A Picture of Genomic Similarities and Differences.</title>
        <authorList>
            <person name="Dluhosova J."/>
            <person name="Istvanek J."/>
            <person name="Nedelnik J."/>
            <person name="Repkova J."/>
        </authorList>
    </citation>
    <scope>NUCLEOTIDE SEQUENCE [LARGE SCALE GENOMIC DNA]</scope>
    <source>
        <strain evidence="3">cv. 10/8</strain>
        <tissue evidence="2">Leaf</tissue>
    </source>
</reference>
<gene>
    <name evidence="2" type="ORF">A2U01_0017766</name>
</gene>
<dbReference type="Proteomes" id="UP000265520">
    <property type="component" value="Unassembled WGS sequence"/>
</dbReference>
<name>A0A392NAA1_9FABA</name>
<feature type="non-terminal residue" evidence="2">
    <location>
        <position position="1"/>
    </location>
</feature>
<feature type="domain" description="DUF7745" evidence="1">
    <location>
        <begin position="35"/>
        <end position="76"/>
    </location>
</feature>
<comment type="caution">
    <text evidence="2">The sequence shown here is derived from an EMBL/GenBank/DDBJ whole genome shotgun (WGS) entry which is preliminary data.</text>
</comment>
<dbReference type="Pfam" id="PF24924">
    <property type="entry name" value="DUF7745"/>
    <property type="match status" value="1"/>
</dbReference>
<dbReference type="PANTHER" id="PTHR48154">
    <property type="entry name" value="PROTEIN, PUTATIVE-RELATED"/>
    <property type="match status" value="1"/>
</dbReference>
<keyword evidence="3" id="KW-1185">Reference proteome</keyword>
<accession>A0A392NAA1</accession>